<feature type="transmembrane region" description="Helical" evidence="1">
    <location>
        <begin position="154"/>
        <end position="177"/>
    </location>
</feature>
<protein>
    <submittedName>
        <fullName evidence="2">Uncharacterized protein</fullName>
    </submittedName>
</protein>
<sequence length="209" mass="23385">MPIFDNHKQQNSGGINNYNHIDNSVHQTNVNTTSSSSQSNSNTVALIFIVGAAIPFFLIGIYPKEIAFLSQYSGIVNLIILLISISITAYTFIISKKIKYSITNFVQSIMPIIIQWLLIQQNTPFIEKVTVFSNNHPNIPSYLKSMKDTGTGKLVLCILLNNAAIVFLVLVILSLLLETFKNKNFRSHSSIFIYILETLILCLNPTLMS</sequence>
<keyword evidence="1" id="KW-1133">Transmembrane helix</keyword>
<name>A0A1Y3SD82_9LACO</name>
<accession>A0A1Y3SD82</accession>
<feature type="transmembrane region" description="Helical" evidence="1">
    <location>
        <begin position="189"/>
        <end position="207"/>
    </location>
</feature>
<dbReference type="EMBL" id="NFHF01000005">
    <property type="protein sequence ID" value="OUN19010.1"/>
    <property type="molecule type" value="Genomic_DNA"/>
</dbReference>
<evidence type="ECO:0000313" key="3">
    <source>
        <dbReference type="EMBL" id="OUN19010.1"/>
    </source>
</evidence>
<dbReference type="Proteomes" id="UP000196255">
    <property type="component" value="Unassembled WGS sequence"/>
</dbReference>
<feature type="transmembrane region" description="Helical" evidence="1">
    <location>
        <begin position="74"/>
        <end position="94"/>
    </location>
</feature>
<reference evidence="4" key="1">
    <citation type="submission" date="2017-04" db="EMBL/GenBank/DDBJ databases">
        <title>Function of individual gut microbiota members based on whole genome sequencing of pure cultures obtained from chicken caecum.</title>
        <authorList>
            <person name="Medvecky M."/>
            <person name="Cejkova D."/>
            <person name="Polansky O."/>
            <person name="Karasova D."/>
            <person name="Kubasova T."/>
            <person name="Cizek A."/>
            <person name="Rychlik I."/>
        </authorList>
    </citation>
    <scope>NUCLEOTIDE SEQUENCE [LARGE SCALE GENOMIC DNA]</scope>
    <source>
        <strain evidence="4">An84</strain>
    </source>
</reference>
<keyword evidence="1" id="KW-0472">Membrane</keyword>
<feature type="transmembrane region" description="Helical" evidence="1">
    <location>
        <begin position="44"/>
        <end position="62"/>
    </location>
</feature>
<dbReference type="RefSeq" id="WP_087366434.1">
    <property type="nucleotide sequence ID" value="NZ_JADCKI010000002.1"/>
</dbReference>
<comment type="caution">
    <text evidence="2">The sequence shown here is derived from an EMBL/GenBank/DDBJ whole genome shotgun (WGS) entry which is preliminary data.</text>
</comment>
<reference evidence="2" key="3">
    <citation type="journal article" date="2021" name="PeerJ">
        <title>Extensive microbial diversity within the chicken gut microbiome revealed by metagenomics and culture.</title>
        <authorList>
            <person name="Gilroy R."/>
            <person name="Ravi A."/>
            <person name="Getino M."/>
            <person name="Pursley I."/>
            <person name="Horton D.L."/>
            <person name="Alikhan N.F."/>
            <person name="Baker D."/>
            <person name="Gharbi K."/>
            <person name="Hall N."/>
            <person name="Watson M."/>
            <person name="Adriaenssens E.M."/>
            <person name="Foster-Nyarko E."/>
            <person name="Jarju S."/>
            <person name="Secka A."/>
            <person name="Antonio M."/>
            <person name="Oren A."/>
            <person name="Chaudhuri R.R."/>
            <person name="La Ragione R."/>
            <person name="Hildebrand F."/>
            <person name="Pallen M.J."/>
        </authorList>
    </citation>
    <scope>NUCLEOTIDE SEQUENCE</scope>
    <source>
        <strain evidence="2">CHK189-29639</strain>
    </source>
</reference>
<dbReference type="Proteomes" id="UP000759256">
    <property type="component" value="Unassembled WGS sequence"/>
</dbReference>
<reference evidence="3" key="2">
    <citation type="journal article" date="2018" name="BMC Genomics">
        <title>Whole genome sequencing and function prediction of 133 gut anaerobes isolated from chicken caecum in pure cultures.</title>
        <authorList>
            <person name="Medvecky M."/>
            <person name="Cejkova D."/>
            <person name="Polansky O."/>
            <person name="Karasova D."/>
            <person name="Kubasova T."/>
            <person name="Cizek A."/>
            <person name="Rychlik I."/>
        </authorList>
    </citation>
    <scope>NUCLEOTIDE SEQUENCE</scope>
    <source>
        <strain evidence="3">An84</strain>
    </source>
</reference>
<evidence type="ECO:0000313" key="4">
    <source>
        <dbReference type="Proteomes" id="UP000196255"/>
    </source>
</evidence>
<evidence type="ECO:0000313" key="5">
    <source>
        <dbReference type="Proteomes" id="UP000759256"/>
    </source>
</evidence>
<evidence type="ECO:0000313" key="2">
    <source>
        <dbReference type="EMBL" id="HJG15476.1"/>
    </source>
</evidence>
<keyword evidence="1" id="KW-0812">Transmembrane</keyword>
<dbReference type="AlphaFoldDB" id="A0A1Y3SD82"/>
<reference evidence="2" key="4">
    <citation type="submission" date="2021-09" db="EMBL/GenBank/DDBJ databases">
        <authorList>
            <person name="Gilroy R."/>
        </authorList>
    </citation>
    <scope>NUCLEOTIDE SEQUENCE</scope>
    <source>
        <strain evidence="2">CHK189-29639</strain>
    </source>
</reference>
<proteinExistence type="predicted"/>
<organism evidence="2 5">
    <name type="scientific">Ligilactobacillus salivarius</name>
    <dbReference type="NCBI Taxonomy" id="1624"/>
    <lineage>
        <taxon>Bacteria</taxon>
        <taxon>Bacillati</taxon>
        <taxon>Bacillota</taxon>
        <taxon>Bacilli</taxon>
        <taxon>Lactobacillales</taxon>
        <taxon>Lactobacillaceae</taxon>
        <taxon>Ligilactobacillus</taxon>
    </lineage>
</organism>
<evidence type="ECO:0000256" key="1">
    <source>
        <dbReference type="SAM" id="Phobius"/>
    </source>
</evidence>
<gene>
    <name evidence="3" type="ORF">B5G36_03225</name>
    <name evidence="2" type="ORF">K8V06_04980</name>
</gene>
<dbReference type="EMBL" id="DYVK01000049">
    <property type="protein sequence ID" value="HJG15476.1"/>
    <property type="molecule type" value="Genomic_DNA"/>
</dbReference>